<keyword evidence="3 13" id="KW-0813">Transport</keyword>
<evidence type="ECO:0000256" key="14">
    <source>
        <dbReference type="SAM" id="Phobius"/>
    </source>
</evidence>
<evidence type="ECO:0000313" key="15">
    <source>
        <dbReference type="EMBL" id="GMR44572.1"/>
    </source>
</evidence>
<evidence type="ECO:0000256" key="9">
    <source>
        <dbReference type="ARBA" id="ARBA00023136"/>
    </source>
</evidence>
<evidence type="ECO:0000256" key="4">
    <source>
        <dbReference type="ARBA" id="ARBA00022461"/>
    </source>
</evidence>
<feature type="non-terminal residue" evidence="15">
    <location>
        <position position="106"/>
    </location>
</feature>
<keyword evidence="8 13" id="KW-0406">Ion transport</keyword>
<comment type="subcellular location">
    <subcellularLocation>
        <location evidence="1">Membrane</location>
        <topology evidence="1">Multi-pass membrane protein</topology>
    </subcellularLocation>
</comment>
<name>A0AAN5CHM8_9BILA</name>
<dbReference type="Pfam" id="PF00858">
    <property type="entry name" value="ASC"/>
    <property type="match status" value="1"/>
</dbReference>
<evidence type="ECO:0000256" key="1">
    <source>
        <dbReference type="ARBA" id="ARBA00004141"/>
    </source>
</evidence>
<evidence type="ECO:0000256" key="13">
    <source>
        <dbReference type="RuleBase" id="RU000679"/>
    </source>
</evidence>
<evidence type="ECO:0000256" key="8">
    <source>
        <dbReference type="ARBA" id="ARBA00023065"/>
    </source>
</evidence>
<gene>
    <name evidence="15" type="ORF">PMAYCL1PPCAC_14767</name>
</gene>
<sequence>STTVDLPGFGSCEYKNKNFQGAGECNEWYRRNALVLKVHFEKLRVSTYTQGATYPFVSLLSDVSGHAGLWLGVSVVTMVEIVSLLVFCLHNLIFKRKSVGDEEEWE</sequence>
<dbReference type="PANTHER" id="PTHR11690">
    <property type="entry name" value="AMILORIDE-SENSITIVE SODIUM CHANNEL-RELATED"/>
    <property type="match status" value="1"/>
</dbReference>
<keyword evidence="4 13" id="KW-0894">Sodium channel</keyword>
<protein>
    <recommendedName>
        <fullName evidence="17">Ion channel</fullName>
    </recommendedName>
</protein>
<evidence type="ECO:0008006" key="17">
    <source>
        <dbReference type="Google" id="ProtNLM"/>
    </source>
</evidence>
<keyword evidence="10" id="KW-0325">Glycoprotein</keyword>
<dbReference type="GO" id="GO:0015280">
    <property type="term" value="F:ligand-gated sodium channel activity"/>
    <property type="evidence" value="ECO:0007669"/>
    <property type="project" value="TreeGrafter"/>
</dbReference>
<accession>A0AAN5CHM8</accession>
<evidence type="ECO:0000313" key="16">
    <source>
        <dbReference type="Proteomes" id="UP001328107"/>
    </source>
</evidence>
<keyword evidence="16" id="KW-1185">Reference proteome</keyword>
<keyword evidence="9 14" id="KW-0472">Membrane</keyword>
<proteinExistence type="inferred from homology"/>
<keyword evidence="6 14" id="KW-1133">Transmembrane helix</keyword>
<keyword evidence="11 13" id="KW-0739">Sodium transport</keyword>
<evidence type="ECO:0000256" key="2">
    <source>
        <dbReference type="ARBA" id="ARBA00007193"/>
    </source>
</evidence>
<dbReference type="InterPro" id="IPR001873">
    <property type="entry name" value="ENaC"/>
</dbReference>
<feature type="non-terminal residue" evidence="15">
    <location>
        <position position="1"/>
    </location>
</feature>
<dbReference type="EMBL" id="BTRK01000004">
    <property type="protein sequence ID" value="GMR44572.1"/>
    <property type="molecule type" value="Genomic_DNA"/>
</dbReference>
<dbReference type="PRINTS" id="PR01078">
    <property type="entry name" value="AMINACHANNEL"/>
</dbReference>
<keyword evidence="7" id="KW-0915">Sodium</keyword>
<dbReference type="Gene3D" id="1.10.287.770">
    <property type="entry name" value="YojJ-like"/>
    <property type="match status" value="1"/>
</dbReference>
<dbReference type="AlphaFoldDB" id="A0AAN5CHM8"/>
<evidence type="ECO:0000256" key="12">
    <source>
        <dbReference type="ARBA" id="ARBA00023303"/>
    </source>
</evidence>
<evidence type="ECO:0000256" key="7">
    <source>
        <dbReference type="ARBA" id="ARBA00023053"/>
    </source>
</evidence>
<evidence type="ECO:0000256" key="6">
    <source>
        <dbReference type="ARBA" id="ARBA00022989"/>
    </source>
</evidence>
<dbReference type="Proteomes" id="UP001328107">
    <property type="component" value="Unassembled WGS sequence"/>
</dbReference>
<dbReference type="GO" id="GO:0005886">
    <property type="term" value="C:plasma membrane"/>
    <property type="evidence" value="ECO:0007669"/>
    <property type="project" value="TreeGrafter"/>
</dbReference>
<comment type="caution">
    <text evidence="15">The sequence shown here is derived from an EMBL/GenBank/DDBJ whole genome shotgun (WGS) entry which is preliminary data.</text>
</comment>
<evidence type="ECO:0000256" key="10">
    <source>
        <dbReference type="ARBA" id="ARBA00023180"/>
    </source>
</evidence>
<feature type="transmembrane region" description="Helical" evidence="14">
    <location>
        <begin position="67"/>
        <end position="89"/>
    </location>
</feature>
<evidence type="ECO:0000256" key="3">
    <source>
        <dbReference type="ARBA" id="ARBA00022448"/>
    </source>
</evidence>
<keyword evidence="5 13" id="KW-0812">Transmembrane</keyword>
<evidence type="ECO:0000256" key="5">
    <source>
        <dbReference type="ARBA" id="ARBA00022692"/>
    </source>
</evidence>
<evidence type="ECO:0000256" key="11">
    <source>
        <dbReference type="ARBA" id="ARBA00023201"/>
    </source>
</evidence>
<reference evidence="16" key="1">
    <citation type="submission" date="2022-10" db="EMBL/GenBank/DDBJ databases">
        <title>Genome assembly of Pristionchus species.</title>
        <authorList>
            <person name="Yoshida K."/>
            <person name="Sommer R.J."/>
        </authorList>
    </citation>
    <scope>NUCLEOTIDE SEQUENCE [LARGE SCALE GENOMIC DNA]</scope>
    <source>
        <strain evidence="16">RS5460</strain>
    </source>
</reference>
<dbReference type="PANTHER" id="PTHR11690:SF269">
    <property type="entry name" value="DEGENERIN-LIKE PROTEIN ASIC-2"/>
    <property type="match status" value="1"/>
</dbReference>
<organism evidence="15 16">
    <name type="scientific">Pristionchus mayeri</name>
    <dbReference type="NCBI Taxonomy" id="1317129"/>
    <lineage>
        <taxon>Eukaryota</taxon>
        <taxon>Metazoa</taxon>
        <taxon>Ecdysozoa</taxon>
        <taxon>Nematoda</taxon>
        <taxon>Chromadorea</taxon>
        <taxon>Rhabditida</taxon>
        <taxon>Rhabditina</taxon>
        <taxon>Diplogasteromorpha</taxon>
        <taxon>Diplogasteroidea</taxon>
        <taxon>Neodiplogasteridae</taxon>
        <taxon>Pristionchus</taxon>
    </lineage>
</organism>
<comment type="similarity">
    <text evidence="2 13">Belongs to the amiloride-sensitive sodium channel (TC 1.A.6) family.</text>
</comment>
<keyword evidence="12 13" id="KW-0407">Ion channel</keyword>